<organism evidence="3">
    <name type="scientific">Sesamum radiatum</name>
    <name type="common">Black benniseed</name>
    <dbReference type="NCBI Taxonomy" id="300843"/>
    <lineage>
        <taxon>Eukaryota</taxon>
        <taxon>Viridiplantae</taxon>
        <taxon>Streptophyta</taxon>
        <taxon>Embryophyta</taxon>
        <taxon>Tracheophyta</taxon>
        <taxon>Spermatophyta</taxon>
        <taxon>Magnoliopsida</taxon>
        <taxon>eudicotyledons</taxon>
        <taxon>Gunneridae</taxon>
        <taxon>Pentapetalae</taxon>
        <taxon>asterids</taxon>
        <taxon>lamiids</taxon>
        <taxon>Lamiales</taxon>
        <taxon>Pedaliaceae</taxon>
        <taxon>Sesamum</taxon>
    </lineage>
</organism>
<comment type="caution">
    <text evidence="3">The sequence shown here is derived from an EMBL/GenBank/DDBJ whole genome shotgun (WGS) entry which is preliminary data.</text>
</comment>
<dbReference type="AlphaFoldDB" id="A0AAW2S277"/>
<dbReference type="PROSITE" id="PS50994">
    <property type="entry name" value="INTEGRASE"/>
    <property type="match status" value="1"/>
</dbReference>
<dbReference type="PANTHER" id="PTHR48475:SF2">
    <property type="entry name" value="RIBONUCLEASE H"/>
    <property type="match status" value="1"/>
</dbReference>
<evidence type="ECO:0000259" key="1">
    <source>
        <dbReference type="PROSITE" id="PS50879"/>
    </source>
</evidence>
<evidence type="ECO:0000259" key="2">
    <source>
        <dbReference type="PROSITE" id="PS50994"/>
    </source>
</evidence>
<dbReference type="Gene3D" id="3.30.420.10">
    <property type="entry name" value="Ribonuclease H-like superfamily/Ribonuclease H"/>
    <property type="match status" value="2"/>
</dbReference>
<accession>A0AAW2S277</accession>
<feature type="domain" description="RNase H type-1" evidence="1">
    <location>
        <begin position="201"/>
        <end position="330"/>
    </location>
</feature>
<dbReference type="InterPro" id="IPR041577">
    <property type="entry name" value="RT_RNaseH_2"/>
</dbReference>
<gene>
    <name evidence="3" type="ORF">Sradi_3014800</name>
</gene>
<dbReference type="InterPro" id="IPR002156">
    <property type="entry name" value="RNaseH_domain"/>
</dbReference>
<dbReference type="InterPro" id="IPR001584">
    <property type="entry name" value="Integrase_cat-core"/>
</dbReference>
<dbReference type="SUPFAM" id="SSF53098">
    <property type="entry name" value="Ribonuclease H-like"/>
    <property type="match status" value="2"/>
</dbReference>
<dbReference type="InterPro" id="IPR012337">
    <property type="entry name" value="RNaseH-like_sf"/>
</dbReference>
<dbReference type="GO" id="GO:0003676">
    <property type="term" value="F:nucleic acid binding"/>
    <property type="evidence" value="ECO:0007669"/>
    <property type="project" value="InterPro"/>
</dbReference>
<reference evidence="3" key="1">
    <citation type="submission" date="2020-06" db="EMBL/GenBank/DDBJ databases">
        <authorList>
            <person name="Li T."/>
            <person name="Hu X."/>
            <person name="Zhang T."/>
            <person name="Song X."/>
            <person name="Zhang H."/>
            <person name="Dai N."/>
            <person name="Sheng W."/>
            <person name="Hou X."/>
            <person name="Wei L."/>
        </authorList>
    </citation>
    <scope>NUCLEOTIDE SEQUENCE</scope>
    <source>
        <strain evidence="3">G02</strain>
        <tissue evidence="3">Leaf</tissue>
    </source>
</reference>
<dbReference type="CDD" id="cd09279">
    <property type="entry name" value="RNase_HI_like"/>
    <property type="match status" value="1"/>
</dbReference>
<name>A0AAW2S277_SESRA</name>
<dbReference type="InterPro" id="IPR036397">
    <property type="entry name" value="RNaseH_sf"/>
</dbReference>
<dbReference type="Pfam" id="PF17919">
    <property type="entry name" value="RT_RNaseH_2"/>
    <property type="match status" value="1"/>
</dbReference>
<dbReference type="PROSITE" id="PS50879">
    <property type="entry name" value="RNASE_H_1"/>
    <property type="match status" value="1"/>
</dbReference>
<dbReference type="Gene3D" id="3.30.70.270">
    <property type="match status" value="1"/>
</dbReference>
<dbReference type="InterPro" id="IPR043128">
    <property type="entry name" value="Rev_trsase/Diguanyl_cyclase"/>
</dbReference>
<proteinExistence type="predicted"/>
<dbReference type="GO" id="GO:0015074">
    <property type="term" value="P:DNA integration"/>
    <property type="evidence" value="ECO:0007669"/>
    <property type="project" value="InterPro"/>
</dbReference>
<reference evidence="3" key="2">
    <citation type="journal article" date="2024" name="Plant">
        <title>Genomic evolution and insights into agronomic trait innovations of Sesamum species.</title>
        <authorList>
            <person name="Miao H."/>
            <person name="Wang L."/>
            <person name="Qu L."/>
            <person name="Liu H."/>
            <person name="Sun Y."/>
            <person name="Le M."/>
            <person name="Wang Q."/>
            <person name="Wei S."/>
            <person name="Zheng Y."/>
            <person name="Lin W."/>
            <person name="Duan Y."/>
            <person name="Cao H."/>
            <person name="Xiong S."/>
            <person name="Wang X."/>
            <person name="Wei L."/>
            <person name="Li C."/>
            <person name="Ma Q."/>
            <person name="Ju M."/>
            <person name="Zhao R."/>
            <person name="Li G."/>
            <person name="Mu C."/>
            <person name="Tian Q."/>
            <person name="Mei H."/>
            <person name="Zhang T."/>
            <person name="Gao T."/>
            <person name="Zhang H."/>
        </authorList>
    </citation>
    <scope>NUCLEOTIDE SEQUENCE</scope>
    <source>
        <strain evidence="3">G02</strain>
    </source>
</reference>
<protein>
    <submittedName>
        <fullName evidence="3">Uncharacterized protein</fullName>
    </submittedName>
</protein>
<dbReference type="Pfam" id="PF13456">
    <property type="entry name" value="RVT_3"/>
    <property type="match status" value="1"/>
</dbReference>
<dbReference type="PANTHER" id="PTHR48475">
    <property type="entry name" value="RIBONUCLEASE H"/>
    <property type="match status" value="1"/>
</dbReference>
<dbReference type="EMBL" id="JACGWJ010000012">
    <property type="protein sequence ID" value="KAL0386205.1"/>
    <property type="molecule type" value="Genomic_DNA"/>
</dbReference>
<sequence length="651" mass="75344">MKEPRSIREVQQLAGRLAALNRFISRAVDRGFPFFKILRNTKIFLWTNECSWAFMELKSYLEKSPLVSKPEDGERMWIYLALSNEATNMVLARESKGTHLPVYYTSRLLQNAEVRYNELEKLVLALLRMARKLRPYFLAHPLTVLIDKPLKHALQQGTGSHMTKWSYELNEFDIEYQPRKAIKAQALADFIAECPQHEVTTEEVWDLFIDGSVAEKRAGGGEVLKNSANNELKFAIRFEEPLSNNEAEYEALLCGLEIAKENEVRRIKVHCDSQLVVEQVSGGYEAKDDRMRKLMQKARNLFSTFQNWELVQISRNLNNLADTLARMGSRVDNINNPQVTLLLKASGKNGDEVARIEAHKTESWMDAIRNYLEYDKLPTETLEAHRIKRLSARFFIEGGHLFKKSFTLPSLRCLTPEEAWKVMQEIHEGCCGNNAGGRSLAQKGRRIKEWCTQWKIKQIFTSVGNPKANGQTEVINRILIQNLKTKLEASRTGWVEEIPGVLWAYRTTSSTSTGETPFSLVYESEALIPAEVVEPTKRVISYEEQDNHEARRQDLDLVEEQRDLARIRMENYKRRILRSYNSRVKERTLQIGDLVLRKVKVQKSVGKLEPKWEGPYRVIEIRREGTYKLATMEGLEVPRTWSIQKLKRFYP</sequence>
<evidence type="ECO:0000313" key="3">
    <source>
        <dbReference type="EMBL" id="KAL0386205.1"/>
    </source>
</evidence>
<feature type="domain" description="Integrase catalytic" evidence="2">
    <location>
        <begin position="437"/>
        <end position="525"/>
    </location>
</feature>
<dbReference type="InterPro" id="IPR043502">
    <property type="entry name" value="DNA/RNA_pol_sf"/>
</dbReference>
<dbReference type="SUPFAM" id="SSF56672">
    <property type="entry name" value="DNA/RNA polymerases"/>
    <property type="match status" value="1"/>
</dbReference>
<dbReference type="GO" id="GO:0004523">
    <property type="term" value="F:RNA-DNA hybrid ribonuclease activity"/>
    <property type="evidence" value="ECO:0007669"/>
    <property type="project" value="InterPro"/>
</dbReference>